<gene>
    <name evidence="3" type="ORF">GCM10011396_26670</name>
</gene>
<evidence type="ECO:0000256" key="1">
    <source>
        <dbReference type="ARBA" id="ARBA00023125"/>
    </source>
</evidence>
<keyword evidence="1 2" id="KW-0238">DNA-binding</keyword>
<comment type="caution">
    <text evidence="3">The sequence shown here is derived from an EMBL/GenBank/DDBJ whole genome shotgun (WGS) entry which is preliminary data.</text>
</comment>
<dbReference type="RefSeq" id="WP_188566503.1">
    <property type="nucleotide sequence ID" value="NZ_BMED01000002.1"/>
</dbReference>
<dbReference type="InterPro" id="IPR000424">
    <property type="entry name" value="Primosome_PriB/ssb"/>
</dbReference>
<protein>
    <recommendedName>
        <fullName evidence="5">Single-stranded DNA-binding protein</fullName>
    </recommendedName>
</protein>
<organism evidence="3 4">
    <name type="scientific">Undibacterium terreum</name>
    <dbReference type="NCBI Taxonomy" id="1224302"/>
    <lineage>
        <taxon>Bacteria</taxon>
        <taxon>Pseudomonadati</taxon>
        <taxon>Pseudomonadota</taxon>
        <taxon>Betaproteobacteria</taxon>
        <taxon>Burkholderiales</taxon>
        <taxon>Oxalobacteraceae</taxon>
        <taxon>Undibacterium</taxon>
    </lineage>
</organism>
<dbReference type="InterPro" id="IPR012340">
    <property type="entry name" value="NA-bd_OB-fold"/>
</dbReference>
<name>A0A916UN18_9BURK</name>
<dbReference type="SUPFAM" id="SSF50249">
    <property type="entry name" value="Nucleic acid-binding proteins"/>
    <property type="match status" value="1"/>
</dbReference>
<dbReference type="Proteomes" id="UP000637423">
    <property type="component" value="Unassembled WGS sequence"/>
</dbReference>
<dbReference type="Gene3D" id="2.40.50.140">
    <property type="entry name" value="Nucleic acid-binding proteins"/>
    <property type="match status" value="1"/>
</dbReference>
<sequence>MIDALISGRLYGPAQKRSGQSGSEYVTCKLKVALADGDHIFCNVIAFDDHVQYVLTELGDGDSVALSGALTPKVWEDKQGNARPAVDLIAHAVLTPYHVKRKRLAAQGVTKAGDVVSPHDDDLDFPEN</sequence>
<evidence type="ECO:0008006" key="5">
    <source>
        <dbReference type="Google" id="ProtNLM"/>
    </source>
</evidence>
<proteinExistence type="predicted"/>
<dbReference type="Pfam" id="PF00436">
    <property type="entry name" value="SSB"/>
    <property type="match status" value="1"/>
</dbReference>
<evidence type="ECO:0000313" key="4">
    <source>
        <dbReference type="Proteomes" id="UP000637423"/>
    </source>
</evidence>
<accession>A0A916UN18</accession>
<dbReference type="EMBL" id="BMED01000002">
    <property type="protein sequence ID" value="GGC78124.1"/>
    <property type="molecule type" value="Genomic_DNA"/>
</dbReference>
<dbReference type="PROSITE" id="PS50935">
    <property type="entry name" value="SSB"/>
    <property type="match status" value="1"/>
</dbReference>
<evidence type="ECO:0000256" key="2">
    <source>
        <dbReference type="PROSITE-ProRule" id="PRU00252"/>
    </source>
</evidence>
<evidence type="ECO:0000313" key="3">
    <source>
        <dbReference type="EMBL" id="GGC78124.1"/>
    </source>
</evidence>
<keyword evidence="4" id="KW-1185">Reference proteome</keyword>
<dbReference type="AlphaFoldDB" id="A0A916UN18"/>
<reference evidence="3" key="1">
    <citation type="journal article" date="2014" name="Int. J. Syst. Evol. Microbiol.">
        <title>Complete genome sequence of Corynebacterium casei LMG S-19264T (=DSM 44701T), isolated from a smear-ripened cheese.</title>
        <authorList>
            <consortium name="US DOE Joint Genome Institute (JGI-PGF)"/>
            <person name="Walter F."/>
            <person name="Albersmeier A."/>
            <person name="Kalinowski J."/>
            <person name="Ruckert C."/>
        </authorList>
    </citation>
    <scope>NUCLEOTIDE SEQUENCE</scope>
    <source>
        <strain evidence="3">CGMCC 1.10998</strain>
    </source>
</reference>
<dbReference type="GO" id="GO:0003697">
    <property type="term" value="F:single-stranded DNA binding"/>
    <property type="evidence" value="ECO:0007669"/>
    <property type="project" value="InterPro"/>
</dbReference>
<reference evidence="3" key="2">
    <citation type="submission" date="2020-09" db="EMBL/GenBank/DDBJ databases">
        <authorList>
            <person name="Sun Q."/>
            <person name="Zhou Y."/>
        </authorList>
    </citation>
    <scope>NUCLEOTIDE SEQUENCE</scope>
    <source>
        <strain evidence="3">CGMCC 1.10998</strain>
    </source>
</reference>